<protein>
    <submittedName>
        <fullName evidence="1">Uncharacterized protein</fullName>
    </submittedName>
</protein>
<sequence>MEIARERYLQITDKPRFQLVIVWQCWSLPRA</sequence>
<organism evidence="1">
    <name type="scientific">Rhizophora mucronata</name>
    <name type="common">Asiatic mangrove</name>
    <dbReference type="NCBI Taxonomy" id="61149"/>
    <lineage>
        <taxon>Eukaryota</taxon>
        <taxon>Viridiplantae</taxon>
        <taxon>Streptophyta</taxon>
        <taxon>Embryophyta</taxon>
        <taxon>Tracheophyta</taxon>
        <taxon>Spermatophyta</taxon>
        <taxon>Magnoliopsida</taxon>
        <taxon>eudicotyledons</taxon>
        <taxon>Gunneridae</taxon>
        <taxon>Pentapetalae</taxon>
        <taxon>rosids</taxon>
        <taxon>fabids</taxon>
        <taxon>Malpighiales</taxon>
        <taxon>Rhizophoraceae</taxon>
        <taxon>Rhizophora</taxon>
    </lineage>
</organism>
<accession>A0A2P2PPE4</accession>
<reference evidence="1" key="1">
    <citation type="submission" date="2018-02" db="EMBL/GenBank/DDBJ databases">
        <title>Rhizophora mucronata_Transcriptome.</title>
        <authorList>
            <person name="Meera S.P."/>
            <person name="Sreeshan A."/>
            <person name="Augustine A."/>
        </authorList>
    </citation>
    <scope>NUCLEOTIDE SEQUENCE</scope>
    <source>
        <tissue evidence="1">Leaf</tissue>
    </source>
</reference>
<evidence type="ECO:0000313" key="1">
    <source>
        <dbReference type="EMBL" id="MBX56607.1"/>
    </source>
</evidence>
<dbReference type="EMBL" id="GGEC01076123">
    <property type="protein sequence ID" value="MBX56607.1"/>
    <property type="molecule type" value="Transcribed_RNA"/>
</dbReference>
<dbReference type="AlphaFoldDB" id="A0A2P2PPE4"/>
<proteinExistence type="predicted"/>
<name>A0A2P2PPE4_RHIMU</name>